<evidence type="ECO:0000256" key="1">
    <source>
        <dbReference type="SAM" id="MobiDB-lite"/>
    </source>
</evidence>
<dbReference type="GO" id="GO:0005634">
    <property type="term" value="C:nucleus"/>
    <property type="evidence" value="ECO:0007669"/>
    <property type="project" value="UniProtKB-ARBA"/>
</dbReference>
<dbReference type="InterPro" id="IPR006640">
    <property type="entry name" value="SprT-like_domain"/>
</dbReference>
<feature type="compositionally biased region" description="Basic and acidic residues" evidence="1">
    <location>
        <begin position="159"/>
        <end position="177"/>
    </location>
</feature>
<evidence type="ECO:0000259" key="2">
    <source>
        <dbReference type="SMART" id="SM00731"/>
    </source>
</evidence>
<name>A0A9N6ZEX6_9CRUS</name>
<feature type="domain" description="SprT-like" evidence="2">
    <location>
        <begin position="267"/>
        <end position="427"/>
    </location>
</feature>
<sequence>MQEQEEIITLSSDEEDEQIDNYLQNILKKTEEVESTVGTQSNSQSESPITFQNILTKEADHDTKRKTAEKSMNLPSVFKREEIFSSDDEEDQFENYLKNVLKKLEEEKSLPEKGPLTSSFINDESLSDDSYDAPSVFESLQNKLRTPVEPSMDSYLLIRSKEEKTKKTSSKTEKENIFRPPKNPPLKSKPKEPPYHRNRKVSNGADSDLEDIFGDLNIDDVPVKTKSKKSSQVATESFLASLSVDLPENRRHSDAVPYVKSFRKLRTELTHKLFKLFNEAVFQNQLPQGFPLTWNKRLTRTAGFCRHFTKRENGIVTFESSIELSVKVVDTPCRLRDTLVHEMCHAATWMIDNYRAAGHGPVWKKYARLVNRVFPELPVVTRCHNYEITYKFYYNCGRCYFSTGRHSKSIDTTTHVCPYCRGTLQLSTEPRASTGTPKTPRAPNAFALFVKANFAVTKASRPDLPHGEIMKILSSKFAESKKQSVEVID</sequence>
<dbReference type="CDD" id="cd00084">
    <property type="entry name" value="HMG-box_SF"/>
    <property type="match status" value="1"/>
</dbReference>
<evidence type="ECO:0000313" key="3">
    <source>
        <dbReference type="EMBL" id="CAG4642430.1"/>
    </source>
</evidence>
<reference evidence="3" key="1">
    <citation type="submission" date="2021-04" db="EMBL/GenBank/DDBJ databases">
        <authorList>
            <person name="Cornetti L."/>
        </authorList>
    </citation>
    <scope>NUCLEOTIDE SEQUENCE</scope>
</reference>
<dbReference type="PANTHER" id="PTHR23099:SF0">
    <property type="entry name" value="GERM CELL NUCLEAR ACIDIC PROTEIN"/>
    <property type="match status" value="1"/>
</dbReference>
<dbReference type="SMART" id="SM00731">
    <property type="entry name" value="SprT"/>
    <property type="match status" value="1"/>
</dbReference>
<dbReference type="SUPFAM" id="SSF47095">
    <property type="entry name" value="HMG-box"/>
    <property type="match status" value="1"/>
</dbReference>
<proteinExistence type="predicted"/>
<dbReference type="Pfam" id="PF10263">
    <property type="entry name" value="SprT-like"/>
    <property type="match status" value="1"/>
</dbReference>
<dbReference type="Gene3D" id="1.10.30.10">
    <property type="entry name" value="High mobility group box domain"/>
    <property type="match status" value="1"/>
</dbReference>
<organism evidence="3">
    <name type="scientific">Evadne anonyx</name>
    <dbReference type="NCBI Taxonomy" id="141404"/>
    <lineage>
        <taxon>Eukaryota</taxon>
        <taxon>Metazoa</taxon>
        <taxon>Ecdysozoa</taxon>
        <taxon>Arthropoda</taxon>
        <taxon>Crustacea</taxon>
        <taxon>Branchiopoda</taxon>
        <taxon>Diplostraca</taxon>
        <taxon>Cladocera</taxon>
        <taxon>Onychopoda</taxon>
        <taxon>Podonidae</taxon>
        <taxon>Evadne</taxon>
    </lineage>
</organism>
<dbReference type="InterPro" id="IPR036910">
    <property type="entry name" value="HMG_box_dom_sf"/>
</dbReference>
<protein>
    <submittedName>
        <fullName evidence="3">EOG090X0464</fullName>
    </submittedName>
</protein>
<feature type="region of interest" description="Disordered" evidence="1">
    <location>
        <begin position="106"/>
        <end position="206"/>
    </location>
</feature>
<dbReference type="GO" id="GO:0006974">
    <property type="term" value="P:DNA damage response"/>
    <property type="evidence" value="ECO:0007669"/>
    <property type="project" value="UniProtKB-ARBA"/>
</dbReference>
<accession>A0A9N6ZEX6</accession>
<gene>
    <name evidence="3" type="primary">EOG090X0464</name>
</gene>
<dbReference type="EMBL" id="OC985775">
    <property type="protein sequence ID" value="CAG4642430.1"/>
    <property type="molecule type" value="Genomic_DNA"/>
</dbReference>
<dbReference type="PANTHER" id="PTHR23099">
    <property type="entry name" value="TRANSCRIPTIONAL REGULATOR"/>
    <property type="match status" value="1"/>
</dbReference>
<dbReference type="AlphaFoldDB" id="A0A9N6ZEX6"/>